<protein>
    <submittedName>
        <fullName evidence="2">NADP-dependent oxidoreductase</fullName>
        <ecNumber evidence="2">1.-.-.-</ecNumber>
    </submittedName>
</protein>
<evidence type="ECO:0000259" key="1">
    <source>
        <dbReference type="SMART" id="SM00829"/>
    </source>
</evidence>
<proteinExistence type="predicted"/>
<keyword evidence="2" id="KW-0560">Oxidoreductase</keyword>
<feature type="domain" description="Enoyl reductase (ER)" evidence="1">
    <location>
        <begin position="8"/>
        <end position="275"/>
    </location>
</feature>
<dbReference type="SMART" id="SM00829">
    <property type="entry name" value="PKS_ER"/>
    <property type="match status" value="1"/>
</dbReference>
<dbReference type="InterPro" id="IPR013154">
    <property type="entry name" value="ADH-like_N"/>
</dbReference>
<dbReference type="RefSeq" id="WP_395127698.1">
    <property type="nucleotide sequence ID" value="NZ_JBIMSN010000052.1"/>
</dbReference>
<dbReference type="EC" id="1.-.-.-" evidence="2"/>
<organism evidence="2 3">
    <name type="scientific">Antrihabitans spumae</name>
    <dbReference type="NCBI Taxonomy" id="3373370"/>
    <lineage>
        <taxon>Bacteria</taxon>
        <taxon>Bacillati</taxon>
        <taxon>Actinomycetota</taxon>
        <taxon>Actinomycetes</taxon>
        <taxon>Mycobacteriales</taxon>
        <taxon>Nocardiaceae</taxon>
        <taxon>Antrihabitans</taxon>
    </lineage>
</organism>
<comment type="caution">
    <text evidence="2">The sequence shown here is derived from an EMBL/GenBank/DDBJ whole genome shotgun (WGS) entry which is preliminary data.</text>
</comment>
<evidence type="ECO:0000313" key="2">
    <source>
        <dbReference type="EMBL" id="MFH5229385.1"/>
    </source>
</evidence>
<accession>A0ABW7K5X0</accession>
<dbReference type="Gene3D" id="3.90.180.10">
    <property type="entry name" value="Medium-chain alcohol dehydrogenases, catalytic domain"/>
    <property type="match status" value="1"/>
</dbReference>
<dbReference type="GO" id="GO:0016491">
    <property type="term" value="F:oxidoreductase activity"/>
    <property type="evidence" value="ECO:0007669"/>
    <property type="project" value="UniProtKB-KW"/>
</dbReference>
<reference evidence="2 3" key="1">
    <citation type="submission" date="2024-10" db="EMBL/GenBank/DDBJ databases">
        <authorList>
            <person name="Riesco R."/>
        </authorList>
    </citation>
    <scope>NUCLEOTIDE SEQUENCE [LARGE SCALE GENOMIC DNA]</scope>
    <source>
        <strain evidence="2 3">NCIMB 15450</strain>
    </source>
</reference>
<dbReference type="Pfam" id="PF08240">
    <property type="entry name" value="ADH_N"/>
    <property type="match status" value="1"/>
</dbReference>
<dbReference type="SUPFAM" id="SSF50129">
    <property type="entry name" value="GroES-like"/>
    <property type="match status" value="1"/>
</dbReference>
<evidence type="ECO:0000313" key="3">
    <source>
        <dbReference type="Proteomes" id="UP001609219"/>
    </source>
</evidence>
<dbReference type="Pfam" id="PF13602">
    <property type="entry name" value="ADH_zinc_N_2"/>
    <property type="match status" value="1"/>
</dbReference>
<dbReference type="PANTHER" id="PTHR43482">
    <property type="entry name" value="PROTEIN AST1-RELATED"/>
    <property type="match status" value="1"/>
</dbReference>
<dbReference type="InterPro" id="IPR036291">
    <property type="entry name" value="NAD(P)-bd_dom_sf"/>
</dbReference>
<dbReference type="Proteomes" id="UP001609219">
    <property type="component" value="Unassembled WGS sequence"/>
</dbReference>
<dbReference type="InterPro" id="IPR020843">
    <property type="entry name" value="ER"/>
</dbReference>
<dbReference type="SUPFAM" id="SSF51735">
    <property type="entry name" value="NAD(P)-binding Rossmann-fold domains"/>
    <property type="match status" value="1"/>
</dbReference>
<dbReference type="InterPro" id="IPR011032">
    <property type="entry name" value="GroES-like_sf"/>
</dbReference>
<keyword evidence="3" id="KW-1185">Reference proteome</keyword>
<dbReference type="Gene3D" id="3.40.50.720">
    <property type="entry name" value="NAD(P)-binding Rossmann-like Domain"/>
    <property type="match status" value="1"/>
</dbReference>
<gene>
    <name evidence="2" type="ORF">ACHIRB_12510</name>
</gene>
<sequence>MIVASAVNPIDAFVRSGGGAQLTANREQWGLGWDVAGTVDAIGPGVEGFSVGDRVIGINDLLDVSLGTQAEYVVLDVGNVASAPKSVDSIAAATIPLNGLTALQALGPLALEAGDTLLVTGAAGGLGGYIVQLAAHRGIKVIAVAGSADEQTVRELGAAEFVARGSDVSASVRALIPGGVDAAVDPALLGPAALAAVRGGCRFAAVIGGFEPAPLRGTTVHLVQIRADQEQLTELSGLVDDGVLTLRVAETYPLEQLGNAHKRLAGGGIRGRLVVTV</sequence>
<dbReference type="PANTHER" id="PTHR43482:SF1">
    <property type="entry name" value="PROTEIN AST1-RELATED"/>
    <property type="match status" value="1"/>
</dbReference>
<dbReference type="EMBL" id="JBIMSN010000052">
    <property type="protein sequence ID" value="MFH5229385.1"/>
    <property type="molecule type" value="Genomic_DNA"/>
</dbReference>
<dbReference type="InterPro" id="IPR052585">
    <property type="entry name" value="Lipid_raft_assoc_Zn_ADH"/>
</dbReference>
<dbReference type="CDD" id="cd05289">
    <property type="entry name" value="MDR_like_2"/>
    <property type="match status" value="1"/>
</dbReference>
<name>A0ABW7K5X0_9NOCA</name>